<keyword evidence="4" id="KW-1185">Reference proteome</keyword>
<protein>
    <recommendedName>
        <fullName evidence="2">NADP-dependent oxidoreductase domain-containing protein</fullName>
    </recommendedName>
</protein>
<dbReference type="AlphaFoldDB" id="W3XMK2"/>
<dbReference type="GO" id="GO:0016491">
    <property type="term" value="F:oxidoreductase activity"/>
    <property type="evidence" value="ECO:0007669"/>
    <property type="project" value="UniProtKB-KW"/>
</dbReference>
<feature type="domain" description="NADP-dependent oxidoreductase" evidence="2">
    <location>
        <begin position="15"/>
        <end position="329"/>
    </location>
</feature>
<dbReference type="InParanoid" id="W3XMK2"/>
<reference evidence="4" key="1">
    <citation type="journal article" date="2015" name="BMC Genomics">
        <title>Genomic and transcriptomic analysis of the endophytic fungus Pestalotiopsis fici reveals its lifestyle and high potential for synthesis of natural products.</title>
        <authorList>
            <person name="Wang X."/>
            <person name="Zhang X."/>
            <person name="Liu L."/>
            <person name="Xiang M."/>
            <person name="Wang W."/>
            <person name="Sun X."/>
            <person name="Che Y."/>
            <person name="Guo L."/>
            <person name="Liu G."/>
            <person name="Guo L."/>
            <person name="Wang C."/>
            <person name="Yin W.B."/>
            <person name="Stadler M."/>
            <person name="Zhang X."/>
            <person name="Liu X."/>
        </authorList>
    </citation>
    <scope>NUCLEOTIDE SEQUENCE [LARGE SCALE GENOMIC DNA]</scope>
    <source>
        <strain evidence="4">W106-1 / CGMCC3.15140</strain>
    </source>
</reference>
<dbReference type="eggNOG" id="ENOG502QU2T">
    <property type="taxonomic scope" value="Eukaryota"/>
</dbReference>
<dbReference type="RefSeq" id="XP_007827121.1">
    <property type="nucleotide sequence ID" value="XM_007828930.1"/>
</dbReference>
<dbReference type="InterPro" id="IPR036812">
    <property type="entry name" value="NAD(P)_OxRdtase_dom_sf"/>
</dbReference>
<dbReference type="Proteomes" id="UP000030651">
    <property type="component" value="Unassembled WGS sequence"/>
</dbReference>
<dbReference type="InterPro" id="IPR023210">
    <property type="entry name" value="NADP_OxRdtase_dom"/>
</dbReference>
<dbReference type="Gene3D" id="3.20.20.100">
    <property type="entry name" value="NADP-dependent oxidoreductase domain"/>
    <property type="match status" value="1"/>
</dbReference>
<dbReference type="PRINTS" id="PR00069">
    <property type="entry name" value="ALDKETRDTASE"/>
</dbReference>
<dbReference type="CDD" id="cd19075">
    <property type="entry name" value="AKR_AKR7A1-5"/>
    <property type="match status" value="1"/>
</dbReference>
<dbReference type="SUPFAM" id="SSF51430">
    <property type="entry name" value="NAD(P)-linked oxidoreductase"/>
    <property type="match status" value="1"/>
</dbReference>
<dbReference type="HOGENOM" id="CLU_023205_1_1_1"/>
<sequence length="340" mass="38642">MATTTTQSLAKTRLPIVFGAMTIGKPGVEQTRIHTLDEASEVLDVFQKHGHNEIDTARVYGGGSSEEYLGRLDWQSRNLVMGTKFYANPTLRAQGVSHSPDNLHKYLRESLVALKSDKIDLWYLHAPDRSIPFEDTFRAVNELFKEGLFRRFGISNYMAWEVARINEMCIQNGWVRPSVYQGVYNAIHRGVEPELFPCLRHYGMSFYAYNPLAGGSLTARYRHDSAENVPTPGSRFDPSTRQGTLYRKRYWNDTVFNAVTVIREAMAKHELTEVQCALRWLEHHSKLQTCGDAIIVGASSAPQLEENLRALEQGPLPSDVLEALDQAWEITKASTWNYFH</sequence>
<evidence type="ECO:0000313" key="3">
    <source>
        <dbReference type="EMBL" id="ETS86521.1"/>
    </source>
</evidence>
<evidence type="ECO:0000313" key="4">
    <source>
        <dbReference type="Proteomes" id="UP000030651"/>
    </source>
</evidence>
<dbReference type="OMA" id="TKIDMAF"/>
<dbReference type="PANTHER" id="PTHR43364:SF4">
    <property type="entry name" value="NAD(P)-LINKED OXIDOREDUCTASE SUPERFAMILY PROTEIN"/>
    <property type="match status" value="1"/>
</dbReference>
<evidence type="ECO:0000259" key="2">
    <source>
        <dbReference type="Pfam" id="PF00248"/>
    </source>
</evidence>
<dbReference type="InterPro" id="IPR020471">
    <property type="entry name" value="AKR"/>
</dbReference>
<name>W3XMK2_PESFW</name>
<proteinExistence type="predicted"/>
<dbReference type="InterPro" id="IPR050523">
    <property type="entry name" value="AKR_Detox_Biosynth"/>
</dbReference>
<dbReference type="PANTHER" id="PTHR43364">
    <property type="entry name" value="NADH-SPECIFIC METHYLGLYOXAL REDUCTASE-RELATED"/>
    <property type="match status" value="1"/>
</dbReference>
<evidence type="ECO:0000256" key="1">
    <source>
        <dbReference type="ARBA" id="ARBA00023002"/>
    </source>
</evidence>
<organism evidence="3 4">
    <name type="scientific">Pestalotiopsis fici (strain W106-1 / CGMCC3.15140)</name>
    <dbReference type="NCBI Taxonomy" id="1229662"/>
    <lineage>
        <taxon>Eukaryota</taxon>
        <taxon>Fungi</taxon>
        <taxon>Dikarya</taxon>
        <taxon>Ascomycota</taxon>
        <taxon>Pezizomycotina</taxon>
        <taxon>Sordariomycetes</taxon>
        <taxon>Xylariomycetidae</taxon>
        <taxon>Amphisphaeriales</taxon>
        <taxon>Sporocadaceae</taxon>
        <taxon>Pestalotiopsis</taxon>
    </lineage>
</organism>
<keyword evidence="1" id="KW-0560">Oxidoreductase</keyword>
<dbReference type="OrthoDB" id="2310150at2759"/>
<dbReference type="GeneID" id="19265362"/>
<gene>
    <name evidence="3" type="ORF">PFICI_00349</name>
</gene>
<dbReference type="EMBL" id="KI912109">
    <property type="protein sequence ID" value="ETS86521.1"/>
    <property type="molecule type" value="Genomic_DNA"/>
</dbReference>
<dbReference type="KEGG" id="pfy:PFICI_00349"/>
<accession>W3XMK2</accession>
<dbReference type="Pfam" id="PF00248">
    <property type="entry name" value="Aldo_ket_red"/>
    <property type="match status" value="1"/>
</dbReference>